<comment type="caution">
    <text evidence="13">The sequence shown here is derived from an EMBL/GenBank/DDBJ whole genome shotgun (WGS) entry which is preliminary data.</text>
</comment>
<feature type="compositionally biased region" description="Pro residues" evidence="12">
    <location>
        <begin position="20"/>
        <end position="29"/>
    </location>
</feature>
<evidence type="ECO:0000256" key="11">
    <source>
        <dbReference type="ARBA" id="ARBA00023136"/>
    </source>
</evidence>
<dbReference type="GeneID" id="25319360"/>
<comment type="similarity">
    <text evidence="2">Belongs to the TIM54 family.</text>
</comment>
<evidence type="ECO:0000313" key="13">
    <source>
        <dbReference type="EMBL" id="KKA18970.1"/>
    </source>
</evidence>
<keyword evidence="7" id="KW-0653">Protein transport</keyword>
<dbReference type="AlphaFoldDB" id="A0A0F4YLH4"/>
<evidence type="ECO:0000256" key="9">
    <source>
        <dbReference type="ARBA" id="ARBA00023010"/>
    </source>
</evidence>
<comment type="subcellular location">
    <subcellularLocation>
        <location evidence="1">Mitochondrion inner membrane</location>
        <topology evidence="1">Single-pass membrane protein</topology>
    </subcellularLocation>
</comment>
<accession>A0A0F4YLH4</accession>
<evidence type="ECO:0000256" key="12">
    <source>
        <dbReference type="SAM" id="MobiDB-lite"/>
    </source>
</evidence>
<dbReference type="GO" id="GO:0005743">
    <property type="term" value="C:mitochondrial inner membrane"/>
    <property type="evidence" value="ECO:0007669"/>
    <property type="project" value="UniProtKB-SubCell"/>
</dbReference>
<dbReference type="OrthoDB" id="5598305at2759"/>
<feature type="region of interest" description="Disordered" evidence="12">
    <location>
        <begin position="1"/>
        <end position="29"/>
    </location>
</feature>
<evidence type="ECO:0000256" key="1">
    <source>
        <dbReference type="ARBA" id="ARBA00004434"/>
    </source>
</evidence>
<dbReference type="Proteomes" id="UP000053958">
    <property type="component" value="Unassembled WGS sequence"/>
</dbReference>
<organism evidence="13 14">
    <name type="scientific">Rasamsonia emersonii (strain ATCC 16479 / CBS 393.64 / IMI 116815)</name>
    <dbReference type="NCBI Taxonomy" id="1408163"/>
    <lineage>
        <taxon>Eukaryota</taxon>
        <taxon>Fungi</taxon>
        <taxon>Dikarya</taxon>
        <taxon>Ascomycota</taxon>
        <taxon>Pezizomycotina</taxon>
        <taxon>Eurotiomycetes</taxon>
        <taxon>Eurotiomycetidae</taxon>
        <taxon>Eurotiales</taxon>
        <taxon>Trichocomaceae</taxon>
        <taxon>Rasamsonia</taxon>
    </lineage>
</organism>
<keyword evidence="5" id="KW-0812">Transmembrane</keyword>
<feature type="compositionally biased region" description="Pro residues" evidence="12">
    <location>
        <begin position="214"/>
        <end position="225"/>
    </location>
</feature>
<evidence type="ECO:0000256" key="5">
    <source>
        <dbReference type="ARBA" id="ARBA00022692"/>
    </source>
</evidence>
<evidence type="ECO:0000256" key="2">
    <source>
        <dbReference type="ARBA" id="ARBA00006355"/>
    </source>
</evidence>
<gene>
    <name evidence="13" type="ORF">T310_7084</name>
</gene>
<feature type="region of interest" description="Disordered" evidence="12">
    <location>
        <begin position="341"/>
        <end position="422"/>
    </location>
</feature>
<evidence type="ECO:0000256" key="4">
    <source>
        <dbReference type="ARBA" id="ARBA00022448"/>
    </source>
</evidence>
<reference evidence="13 14" key="1">
    <citation type="submission" date="2015-04" db="EMBL/GenBank/DDBJ databases">
        <authorList>
            <person name="Heijne W.H."/>
            <person name="Fedorova N.D."/>
            <person name="Nierman W.C."/>
            <person name="Vollebregt A.W."/>
            <person name="Zhao Z."/>
            <person name="Wu L."/>
            <person name="Kumar M."/>
            <person name="Stam H."/>
            <person name="van den Berg M.A."/>
            <person name="Pel H.J."/>
        </authorList>
    </citation>
    <scope>NUCLEOTIDE SEQUENCE [LARGE SCALE GENOMIC DNA]</scope>
    <source>
        <strain evidence="13 14">CBS 393.64</strain>
    </source>
</reference>
<dbReference type="RefSeq" id="XP_013325582.1">
    <property type="nucleotide sequence ID" value="XM_013470128.1"/>
</dbReference>
<dbReference type="PANTHER" id="PTHR12358:SF101">
    <property type="entry name" value="MITOCHONDRIAL IMPORT INNER MEMBRANE TRANSLOCASE SUBUNIT TIM54"/>
    <property type="match status" value="1"/>
</dbReference>
<name>A0A0F4YLH4_RASE3</name>
<keyword evidence="6" id="KW-0999">Mitochondrion inner membrane</keyword>
<dbReference type="Pfam" id="PF11711">
    <property type="entry name" value="Tim54"/>
    <property type="match status" value="1"/>
</dbReference>
<evidence type="ECO:0000256" key="8">
    <source>
        <dbReference type="ARBA" id="ARBA00022989"/>
    </source>
</evidence>
<keyword evidence="10" id="KW-0496">Mitochondrion</keyword>
<dbReference type="InterPro" id="IPR050187">
    <property type="entry name" value="Lipid_Phosphate_FormReg"/>
</dbReference>
<keyword evidence="8" id="KW-1133">Transmembrane helix</keyword>
<dbReference type="STRING" id="1408163.A0A0F4YLH4"/>
<evidence type="ECO:0000256" key="7">
    <source>
        <dbReference type="ARBA" id="ARBA00022927"/>
    </source>
</evidence>
<feature type="region of interest" description="Disordered" evidence="12">
    <location>
        <begin position="210"/>
        <end position="277"/>
    </location>
</feature>
<feature type="compositionally biased region" description="Basic and acidic residues" evidence="12">
    <location>
        <begin position="228"/>
        <end position="264"/>
    </location>
</feature>
<evidence type="ECO:0000256" key="10">
    <source>
        <dbReference type="ARBA" id="ARBA00023128"/>
    </source>
</evidence>
<keyword evidence="14" id="KW-1185">Reference proteome</keyword>
<dbReference type="GO" id="GO:0015031">
    <property type="term" value="P:protein transport"/>
    <property type="evidence" value="ECO:0007669"/>
    <property type="project" value="UniProtKB-KW"/>
</dbReference>
<dbReference type="EMBL" id="LASV01000398">
    <property type="protein sequence ID" value="KKA18970.1"/>
    <property type="molecule type" value="Genomic_DNA"/>
</dbReference>
<dbReference type="InterPro" id="IPR021056">
    <property type="entry name" value="Mt_import_IM_translocase_Tim54"/>
</dbReference>
<proteinExistence type="inferred from homology"/>
<protein>
    <recommendedName>
        <fullName evidence="3">Mitochondrial import inner membrane translocase subunit TIM54</fullName>
    </recommendedName>
</protein>
<feature type="compositionally biased region" description="Low complexity" evidence="12">
    <location>
        <begin position="360"/>
        <end position="373"/>
    </location>
</feature>
<evidence type="ECO:0000256" key="6">
    <source>
        <dbReference type="ARBA" id="ARBA00022792"/>
    </source>
</evidence>
<evidence type="ECO:0000313" key="14">
    <source>
        <dbReference type="Proteomes" id="UP000053958"/>
    </source>
</evidence>
<keyword evidence="4" id="KW-0813">Transport</keyword>
<sequence length="503" mass="56315">MAEGSPASSATTTSGQNAPPKAPPRPPNPAFKMLGLPNFRFKLPSRNWMIFLTITGSFTGALIYDRRQKKRAQQKWSTLVAHISKETLPVEQMRRKLTVFLSAPPGDGLRVAREYFQEYVKPVLVAAAVDYEVIEGRKEGDVRAGLAEKIRCIRRKAGERSTVVEEQNADTAIAEIRQRMGVHDEPGPRGDIVIGRHTWKEYIRGLHEGWLGPLDPPPPPPPVAEPAPDAKEQETKTSDDASPTSEKKDSADSKEEKKSEEASKPKGPTPAYISPAEYSSRSLPATIPSTFEASSPIPFPHILGFLNTPIRIYRFLTQRYLADSVGREVAAVVLAASTRPYQDGSYSTDSELGATTDGFSSQPVSSDLSSSPSARAYEQQTALEHEEEEWHKSVRKAAKKSEEDKNNKNSNNQEQQRQEREWLDDVVLDPRIASRMRRYVLPPEEEARAERIAEGKEWILGQGERPKHVPLWKRLWIEYGYGEDEEQAKRKPIIGNLDNEDGE</sequence>
<keyword evidence="9" id="KW-0811">Translocation</keyword>
<dbReference type="PANTHER" id="PTHR12358">
    <property type="entry name" value="SPHINGOSINE KINASE"/>
    <property type="match status" value="1"/>
</dbReference>
<keyword evidence="11" id="KW-0472">Membrane</keyword>
<evidence type="ECO:0000256" key="3">
    <source>
        <dbReference type="ARBA" id="ARBA00020796"/>
    </source>
</evidence>